<evidence type="ECO:0000313" key="1">
    <source>
        <dbReference type="EMBL" id="KKM39547.1"/>
    </source>
</evidence>
<name>A0A0F9LM47_9ZZZZ</name>
<organism evidence="1">
    <name type="scientific">marine sediment metagenome</name>
    <dbReference type="NCBI Taxonomy" id="412755"/>
    <lineage>
        <taxon>unclassified sequences</taxon>
        <taxon>metagenomes</taxon>
        <taxon>ecological metagenomes</taxon>
    </lineage>
</organism>
<comment type="caution">
    <text evidence="1">The sequence shown here is derived from an EMBL/GenBank/DDBJ whole genome shotgun (WGS) entry which is preliminary data.</text>
</comment>
<dbReference type="AlphaFoldDB" id="A0A0F9LM47"/>
<gene>
    <name evidence="1" type="ORF">LCGC14_1564260</name>
</gene>
<protein>
    <submittedName>
        <fullName evidence="1">Uncharacterized protein</fullName>
    </submittedName>
</protein>
<accession>A0A0F9LM47</accession>
<dbReference type="EMBL" id="LAZR01012116">
    <property type="protein sequence ID" value="KKM39547.1"/>
    <property type="molecule type" value="Genomic_DNA"/>
</dbReference>
<reference evidence="1" key="1">
    <citation type="journal article" date="2015" name="Nature">
        <title>Complex archaea that bridge the gap between prokaryotes and eukaryotes.</title>
        <authorList>
            <person name="Spang A."/>
            <person name="Saw J.H."/>
            <person name="Jorgensen S.L."/>
            <person name="Zaremba-Niedzwiedzka K."/>
            <person name="Martijn J."/>
            <person name="Lind A.E."/>
            <person name="van Eijk R."/>
            <person name="Schleper C."/>
            <person name="Guy L."/>
            <person name="Ettema T.J."/>
        </authorList>
    </citation>
    <scope>NUCLEOTIDE SEQUENCE</scope>
</reference>
<proteinExistence type="predicted"/>
<sequence>MAQFVTVDGTSGEFIDTPDSAASSPTGDFAIAVKVAMIDWTPGSTDFFLSKLDDAPERAYELGVNNTGFPFSRVSTDGTALENDTGDAVWGASDGATLWVGVEYDFGTGIRYLTSSDGVSWAQVGSTETLTAASINDGNELLTVGAKAGNSNQMAGNFYEAKIYSSADLTSGTVVVHLNADDFTLGEGNNDTAVSSATGETWTLHGDNTVIGADAGLGGMLLLGVG</sequence>